<dbReference type="GO" id="GO:0006352">
    <property type="term" value="P:DNA-templated transcription initiation"/>
    <property type="evidence" value="ECO:0007669"/>
    <property type="project" value="InterPro"/>
</dbReference>
<evidence type="ECO:0000256" key="3">
    <source>
        <dbReference type="ARBA" id="ARBA00023082"/>
    </source>
</evidence>
<evidence type="ECO:0000256" key="2">
    <source>
        <dbReference type="ARBA" id="ARBA00023015"/>
    </source>
</evidence>
<dbReference type="InterPro" id="IPR007627">
    <property type="entry name" value="RNA_pol_sigma70_r2"/>
</dbReference>
<protein>
    <submittedName>
        <fullName evidence="6">Sigma-70 family RNA polymerase sigma factor</fullName>
    </submittedName>
</protein>
<gene>
    <name evidence="6" type="ORF">FDK13_01030</name>
</gene>
<dbReference type="Gene3D" id="1.10.10.10">
    <property type="entry name" value="Winged helix-like DNA-binding domain superfamily/Winged helix DNA-binding domain"/>
    <property type="match status" value="1"/>
</dbReference>
<dbReference type="Proteomes" id="UP000304900">
    <property type="component" value="Unassembled WGS sequence"/>
</dbReference>
<dbReference type="Pfam" id="PF04542">
    <property type="entry name" value="Sigma70_r2"/>
    <property type="match status" value="1"/>
</dbReference>
<evidence type="ECO:0000313" key="6">
    <source>
        <dbReference type="EMBL" id="TKT93826.1"/>
    </source>
</evidence>
<dbReference type="SUPFAM" id="SSF88946">
    <property type="entry name" value="Sigma2 domain of RNA polymerase sigma factors"/>
    <property type="match status" value="1"/>
</dbReference>
<dbReference type="OrthoDB" id="764811at2"/>
<dbReference type="PROSITE" id="PS50043">
    <property type="entry name" value="HTH_LUXR_2"/>
    <property type="match status" value="1"/>
</dbReference>
<evidence type="ECO:0000256" key="1">
    <source>
        <dbReference type="ARBA" id="ARBA00010641"/>
    </source>
</evidence>
<feature type="domain" description="HTH luxR-type" evidence="5">
    <location>
        <begin position="120"/>
        <end position="179"/>
    </location>
</feature>
<proteinExistence type="inferred from homology"/>
<accession>A0A4U6DAE9</accession>
<reference evidence="6 7" key="1">
    <citation type="submission" date="2019-05" db="EMBL/GenBank/DDBJ databases">
        <title>Dyadobacter AR-3-8 sp. nov., isolated from arctic soil.</title>
        <authorList>
            <person name="Chaudhary D.K."/>
        </authorList>
    </citation>
    <scope>NUCLEOTIDE SEQUENCE [LARGE SCALE GENOMIC DNA]</scope>
    <source>
        <strain evidence="6 7">AR-3-8</strain>
    </source>
</reference>
<evidence type="ECO:0000259" key="5">
    <source>
        <dbReference type="PROSITE" id="PS50043"/>
    </source>
</evidence>
<keyword evidence="2" id="KW-0805">Transcription regulation</keyword>
<dbReference type="EMBL" id="SZVO01000001">
    <property type="protein sequence ID" value="TKT93826.1"/>
    <property type="molecule type" value="Genomic_DNA"/>
</dbReference>
<dbReference type="InterPro" id="IPR013324">
    <property type="entry name" value="RNA_pol_sigma_r3/r4-like"/>
</dbReference>
<dbReference type="InterPro" id="IPR039425">
    <property type="entry name" value="RNA_pol_sigma-70-like"/>
</dbReference>
<dbReference type="NCBIfam" id="TIGR02937">
    <property type="entry name" value="sigma70-ECF"/>
    <property type="match status" value="1"/>
</dbReference>
<dbReference type="InterPro" id="IPR013249">
    <property type="entry name" value="RNA_pol_sigma70_r4_t2"/>
</dbReference>
<dbReference type="Pfam" id="PF08281">
    <property type="entry name" value="Sigma70_r4_2"/>
    <property type="match status" value="1"/>
</dbReference>
<evidence type="ECO:0000313" key="7">
    <source>
        <dbReference type="Proteomes" id="UP000304900"/>
    </source>
</evidence>
<organism evidence="6 7">
    <name type="scientific">Dyadobacter frigoris</name>
    <dbReference type="NCBI Taxonomy" id="2576211"/>
    <lineage>
        <taxon>Bacteria</taxon>
        <taxon>Pseudomonadati</taxon>
        <taxon>Bacteroidota</taxon>
        <taxon>Cytophagia</taxon>
        <taxon>Cytophagales</taxon>
        <taxon>Spirosomataceae</taxon>
        <taxon>Dyadobacter</taxon>
    </lineage>
</organism>
<dbReference type="InterPro" id="IPR013325">
    <property type="entry name" value="RNA_pol_sigma_r2"/>
</dbReference>
<dbReference type="AlphaFoldDB" id="A0A4U6DAE9"/>
<dbReference type="InterPro" id="IPR014284">
    <property type="entry name" value="RNA_pol_sigma-70_dom"/>
</dbReference>
<keyword evidence="7" id="KW-1185">Reference proteome</keyword>
<dbReference type="PANTHER" id="PTHR43133:SF46">
    <property type="entry name" value="RNA POLYMERASE SIGMA-70 FACTOR ECF SUBFAMILY"/>
    <property type="match status" value="1"/>
</dbReference>
<dbReference type="Gene3D" id="1.10.1740.10">
    <property type="match status" value="1"/>
</dbReference>
<dbReference type="InterPro" id="IPR000792">
    <property type="entry name" value="Tscrpt_reg_LuxR_C"/>
</dbReference>
<name>A0A4U6DAE9_9BACT</name>
<keyword evidence="4" id="KW-0804">Transcription</keyword>
<keyword evidence="3" id="KW-0731">Sigma factor</keyword>
<comment type="caution">
    <text evidence="6">The sequence shown here is derived from an EMBL/GenBank/DDBJ whole genome shotgun (WGS) entry which is preliminary data.</text>
</comment>
<dbReference type="InterPro" id="IPR036388">
    <property type="entry name" value="WH-like_DNA-bd_sf"/>
</dbReference>
<dbReference type="SUPFAM" id="SSF88659">
    <property type="entry name" value="Sigma3 and sigma4 domains of RNA polymerase sigma factors"/>
    <property type="match status" value="1"/>
</dbReference>
<dbReference type="PANTHER" id="PTHR43133">
    <property type="entry name" value="RNA POLYMERASE ECF-TYPE SIGMA FACTO"/>
    <property type="match status" value="1"/>
</dbReference>
<dbReference type="GO" id="GO:0016987">
    <property type="term" value="F:sigma factor activity"/>
    <property type="evidence" value="ECO:0007669"/>
    <property type="project" value="UniProtKB-KW"/>
</dbReference>
<comment type="similarity">
    <text evidence="1">Belongs to the sigma-70 factor family. ECF subfamily.</text>
</comment>
<sequence>MNFPNEQILYRVTQGDEAAFSMLYTHFRSPALKFCTTLLKDEEEAENVTQDVFAKIWDRRVQIKPEHSFQAYLFVSLRNQIFDQFKKFEKDQQLRQQYVDRMTFLNDEDGDDKEARIKFLLGAVELLSERRKQILKLNIEEGKSYKEIASFMNISTNTVKNQLIKAKEILRRQSRLAIS</sequence>
<dbReference type="RefSeq" id="WP_137338117.1">
    <property type="nucleotide sequence ID" value="NZ_BSQH01000001.1"/>
</dbReference>
<dbReference type="GO" id="GO:0003677">
    <property type="term" value="F:DNA binding"/>
    <property type="evidence" value="ECO:0007669"/>
    <property type="project" value="InterPro"/>
</dbReference>
<evidence type="ECO:0000256" key="4">
    <source>
        <dbReference type="ARBA" id="ARBA00023163"/>
    </source>
</evidence>